<evidence type="ECO:0000313" key="2">
    <source>
        <dbReference type="Proteomes" id="UP000283530"/>
    </source>
</evidence>
<dbReference type="Proteomes" id="UP000283530">
    <property type="component" value="Unassembled WGS sequence"/>
</dbReference>
<reference evidence="1 2" key="1">
    <citation type="journal article" date="2019" name="Nat. Plants">
        <title>Stout camphor tree genome fills gaps in understanding of flowering plant genome evolution.</title>
        <authorList>
            <person name="Chaw S.M."/>
            <person name="Liu Y.C."/>
            <person name="Wu Y.W."/>
            <person name="Wang H.Y."/>
            <person name="Lin C.I."/>
            <person name="Wu C.S."/>
            <person name="Ke H.M."/>
            <person name="Chang L.Y."/>
            <person name="Hsu C.Y."/>
            <person name="Yang H.T."/>
            <person name="Sudianto E."/>
            <person name="Hsu M.H."/>
            <person name="Wu K.P."/>
            <person name="Wang L.N."/>
            <person name="Leebens-Mack J.H."/>
            <person name="Tsai I.J."/>
        </authorList>
    </citation>
    <scope>NUCLEOTIDE SEQUENCE [LARGE SCALE GENOMIC DNA]</scope>
    <source>
        <strain evidence="2">cv. Chaw 1501</strain>
        <tissue evidence="1">Young leaves</tissue>
    </source>
</reference>
<name>A0A3S3P4M6_9MAGN</name>
<gene>
    <name evidence="1" type="ORF">CKAN_01158200</name>
</gene>
<evidence type="ECO:0000313" key="1">
    <source>
        <dbReference type="EMBL" id="RWR82846.1"/>
    </source>
</evidence>
<protein>
    <submittedName>
        <fullName evidence="1">Uncharacterized protein</fullName>
    </submittedName>
</protein>
<organism evidence="1 2">
    <name type="scientific">Cinnamomum micranthum f. kanehirae</name>
    <dbReference type="NCBI Taxonomy" id="337451"/>
    <lineage>
        <taxon>Eukaryota</taxon>
        <taxon>Viridiplantae</taxon>
        <taxon>Streptophyta</taxon>
        <taxon>Embryophyta</taxon>
        <taxon>Tracheophyta</taxon>
        <taxon>Spermatophyta</taxon>
        <taxon>Magnoliopsida</taxon>
        <taxon>Magnoliidae</taxon>
        <taxon>Laurales</taxon>
        <taxon>Lauraceae</taxon>
        <taxon>Cinnamomum</taxon>
    </lineage>
</organism>
<dbReference type="AlphaFoldDB" id="A0A3S3P4M6"/>
<sequence>MELQFSCKGNDSSKLLAAGTKRIGIKMVVDLVKAHNLVPRDWWISQPKLILHLDDPKSLHSHRIPWCKLLEKWFLQVLPLLQLKNQRKEI</sequence>
<accession>A0A3S3P4M6</accession>
<dbReference type="OrthoDB" id="10276010at2759"/>
<comment type="caution">
    <text evidence="1">The sequence shown here is derived from an EMBL/GenBank/DDBJ whole genome shotgun (WGS) entry which is preliminary data.</text>
</comment>
<proteinExistence type="predicted"/>
<dbReference type="EMBL" id="QPKB01000004">
    <property type="protein sequence ID" value="RWR82846.1"/>
    <property type="molecule type" value="Genomic_DNA"/>
</dbReference>
<keyword evidence="2" id="KW-1185">Reference proteome</keyword>